<gene>
    <name evidence="2" type="ORF">IC229_34655</name>
</gene>
<proteinExistence type="predicted"/>
<evidence type="ECO:0000256" key="1">
    <source>
        <dbReference type="SAM" id="Phobius"/>
    </source>
</evidence>
<keyword evidence="1" id="KW-0472">Membrane</keyword>
<keyword evidence="1" id="KW-0812">Transmembrane</keyword>
<dbReference type="RefSeq" id="WP_190893551.1">
    <property type="nucleotide sequence ID" value="NZ_JACWZY010000072.1"/>
</dbReference>
<dbReference type="Proteomes" id="UP000598820">
    <property type="component" value="Unassembled WGS sequence"/>
</dbReference>
<feature type="transmembrane region" description="Helical" evidence="1">
    <location>
        <begin position="16"/>
        <end position="35"/>
    </location>
</feature>
<protein>
    <submittedName>
        <fullName evidence="2">Uncharacterized protein</fullName>
    </submittedName>
</protein>
<evidence type="ECO:0000313" key="2">
    <source>
        <dbReference type="EMBL" id="MBD2705792.1"/>
    </source>
</evidence>
<dbReference type="EMBL" id="JACWZY010000072">
    <property type="protein sequence ID" value="MBD2705792.1"/>
    <property type="molecule type" value="Genomic_DNA"/>
</dbReference>
<dbReference type="AlphaFoldDB" id="A0A927AWQ2"/>
<reference evidence="2" key="1">
    <citation type="submission" date="2020-09" db="EMBL/GenBank/DDBJ databases">
        <authorList>
            <person name="Kim M.K."/>
        </authorList>
    </citation>
    <scope>NUCLEOTIDE SEQUENCE</scope>
    <source>
        <strain evidence="2">BT702</strain>
    </source>
</reference>
<accession>A0A927AWQ2</accession>
<evidence type="ECO:0000313" key="3">
    <source>
        <dbReference type="Proteomes" id="UP000598820"/>
    </source>
</evidence>
<comment type="caution">
    <text evidence="2">The sequence shown here is derived from an EMBL/GenBank/DDBJ whole genome shotgun (WGS) entry which is preliminary data.</text>
</comment>
<keyword evidence="3" id="KW-1185">Reference proteome</keyword>
<feature type="transmembrane region" description="Helical" evidence="1">
    <location>
        <begin position="120"/>
        <end position="139"/>
    </location>
</feature>
<name>A0A927AWQ2_9BACT</name>
<sequence>MNPQPTTNTQKNRGPALLLSLGLAGLLVFITYMIYGDAAREDEIASSNPPVLMKVTGRARGWGTVKYPDHIYAQYQGKQYDFSCGRKYFNKTMEADSIVAHLDVTSGAAALPGSGRVRHLLFLFALILGVALLTIYNGVRTFVKST</sequence>
<organism evidence="2 3">
    <name type="scientific">Spirosoma profusum</name>
    <dbReference type="NCBI Taxonomy" id="2771354"/>
    <lineage>
        <taxon>Bacteria</taxon>
        <taxon>Pseudomonadati</taxon>
        <taxon>Bacteroidota</taxon>
        <taxon>Cytophagia</taxon>
        <taxon>Cytophagales</taxon>
        <taxon>Cytophagaceae</taxon>
        <taxon>Spirosoma</taxon>
    </lineage>
</organism>
<keyword evidence="1" id="KW-1133">Transmembrane helix</keyword>